<keyword evidence="3 5" id="KW-0808">Transferase</keyword>
<evidence type="ECO:0000256" key="1">
    <source>
        <dbReference type="ARBA" id="ARBA00006962"/>
    </source>
</evidence>
<dbReference type="OrthoDB" id="9815663at2"/>
<dbReference type="InterPro" id="IPR009695">
    <property type="entry name" value="Diacylglyc_glucosyltr_N"/>
</dbReference>
<reference evidence="5 6" key="1">
    <citation type="submission" date="2018-05" db="EMBL/GenBank/DDBJ databases">
        <title>Genomic analysis of Gracilibacillus dipsosauri DD1 reveals novel features of a salt-tolerant amylase.</title>
        <authorList>
            <person name="Deutch C.E."/>
            <person name="Yang S."/>
        </authorList>
    </citation>
    <scope>NUCLEOTIDE SEQUENCE [LARGE SCALE GENOMIC DNA]</scope>
    <source>
        <strain evidence="5 6">DD1</strain>
    </source>
</reference>
<comment type="caution">
    <text evidence="5">The sequence shown here is derived from an EMBL/GenBank/DDBJ whole genome shotgun (WGS) entry which is preliminary data.</text>
</comment>
<dbReference type="RefSeq" id="WP_109985323.1">
    <property type="nucleotide sequence ID" value="NZ_QGTD01000018.1"/>
</dbReference>
<evidence type="ECO:0000313" key="5">
    <source>
        <dbReference type="EMBL" id="PWU67232.1"/>
    </source>
</evidence>
<dbReference type="GO" id="GO:0016020">
    <property type="term" value="C:membrane"/>
    <property type="evidence" value="ECO:0007669"/>
    <property type="project" value="GOC"/>
</dbReference>
<protein>
    <submittedName>
        <fullName evidence="5">UDP-glucuronosyltransferase</fullName>
    </submittedName>
</protein>
<organism evidence="5 6">
    <name type="scientific">Gracilibacillus dipsosauri</name>
    <dbReference type="NCBI Taxonomy" id="178340"/>
    <lineage>
        <taxon>Bacteria</taxon>
        <taxon>Bacillati</taxon>
        <taxon>Bacillota</taxon>
        <taxon>Bacilli</taxon>
        <taxon>Bacillales</taxon>
        <taxon>Bacillaceae</taxon>
        <taxon>Gracilibacillus</taxon>
    </lineage>
</organism>
<evidence type="ECO:0000256" key="2">
    <source>
        <dbReference type="ARBA" id="ARBA00022676"/>
    </source>
</evidence>
<name>A0A317KUM6_9BACI</name>
<dbReference type="Gene3D" id="3.40.50.2000">
    <property type="entry name" value="Glycogen Phosphorylase B"/>
    <property type="match status" value="1"/>
</dbReference>
<accession>A0A317KUM6</accession>
<gene>
    <name evidence="5" type="ORF">DLJ74_16825</name>
</gene>
<proteinExistence type="inferred from homology"/>
<evidence type="ECO:0000256" key="3">
    <source>
        <dbReference type="ARBA" id="ARBA00022679"/>
    </source>
</evidence>
<dbReference type="Pfam" id="PF06925">
    <property type="entry name" value="MGDG_synth"/>
    <property type="match status" value="1"/>
</dbReference>
<keyword evidence="6" id="KW-1185">Reference proteome</keyword>
<evidence type="ECO:0000313" key="6">
    <source>
        <dbReference type="Proteomes" id="UP000245624"/>
    </source>
</evidence>
<evidence type="ECO:0000259" key="4">
    <source>
        <dbReference type="Pfam" id="PF06925"/>
    </source>
</evidence>
<dbReference type="Proteomes" id="UP000245624">
    <property type="component" value="Unassembled WGS sequence"/>
</dbReference>
<dbReference type="GO" id="GO:0009247">
    <property type="term" value="P:glycolipid biosynthetic process"/>
    <property type="evidence" value="ECO:0007669"/>
    <property type="project" value="InterPro"/>
</dbReference>
<dbReference type="GO" id="GO:0016758">
    <property type="term" value="F:hexosyltransferase activity"/>
    <property type="evidence" value="ECO:0007669"/>
    <property type="project" value="InterPro"/>
</dbReference>
<dbReference type="EMBL" id="QGTD01000018">
    <property type="protein sequence ID" value="PWU67232.1"/>
    <property type="molecule type" value="Genomic_DNA"/>
</dbReference>
<comment type="similarity">
    <text evidence="1">Belongs to the glycosyltransferase 28 family.</text>
</comment>
<dbReference type="SUPFAM" id="SSF53756">
    <property type="entry name" value="UDP-Glycosyltransferase/glycogen phosphorylase"/>
    <property type="match status" value="1"/>
</dbReference>
<dbReference type="PANTHER" id="PTHR43025">
    <property type="entry name" value="MONOGALACTOSYLDIACYLGLYCEROL SYNTHASE"/>
    <property type="match status" value="1"/>
</dbReference>
<dbReference type="InterPro" id="IPR050519">
    <property type="entry name" value="Glycosyltransf_28_UgtP"/>
</dbReference>
<keyword evidence="2" id="KW-0328">Glycosyltransferase</keyword>
<feature type="domain" description="Diacylglycerol glucosyltransferase N-terminal" evidence="4">
    <location>
        <begin position="20"/>
        <end position="186"/>
    </location>
</feature>
<sequence length="372" mass="43498">MKIHSKKILVLPFLKIPSGHQQVADSLIQDIQSNEARMECEKAEILSYSYGKMESFVSAFYLKWIHLFPNLYNWVYQQSVYRNIEQNKKFRMYELLFLARMKQLVEEMQPDCIICTHALPSYMLNALKEKNTIKTPVINVYTDFFIHSFWGTTYIDFHLVSTPYMKELLIKKGIQAQRIWYTGIPVHHEIRPNTNPAMKHHSPFLSILVTGGNLGVGALEDLLKSIETTGKIKYFVLCGKNNRLYQRLKSLNNPFFIPLTYISCRKEMNELYDSIDGILTKPGGVTISEGLRKRKPIFIYHALPGQEVINLHQLQKLGVVFYLNSWDHMESQLLTFFKSKEHLEKMKSNIENYHHQLMDKTISELVCQILPR</sequence>
<dbReference type="AlphaFoldDB" id="A0A317KUM6"/>
<dbReference type="PANTHER" id="PTHR43025:SF3">
    <property type="entry name" value="MONOGALACTOSYLDIACYLGLYCEROL SYNTHASE 1, CHLOROPLASTIC"/>
    <property type="match status" value="1"/>
</dbReference>